<proteinExistence type="predicted"/>
<protein>
    <submittedName>
        <fullName evidence="1">Uncharacterized protein</fullName>
    </submittedName>
</protein>
<organism evidence="1 2">
    <name type="scientific">Crotalaria pallida</name>
    <name type="common">Smooth rattlebox</name>
    <name type="synonym">Crotalaria striata</name>
    <dbReference type="NCBI Taxonomy" id="3830"/>
    <lineage>
        <taxon>Eukaryota</taxon>
        <taxon>Viridiplantae</taxon>
        <taxon>Streptophyta</taxon>
        <taxon>Embryophyta</taxon>
        <taxon>Tracheophyta</taxon>
        <taxon>Spermatophyta</taxon>
        <taxon>Magnoliopsida</taxon>
        <taxon>eudicotyledons</taxon>
        <taxon>Gunneridae</taxon>
        <taxon>Pentapetalae</taxon>
        <taxon>rosids</taxon>
        <taxon>fabids</taxon>
        <taxon>Fabales</taxon>
        <taxon>Fabaceae</taxon>
        <taxon>Papilionoideae</taxon>
        <taxon>50 kb inversion clade</taxon>
        <taxon>genistoids sensu lato</taxon>
        <taxon>core genistoids</taxon>
        <taxon>Crotalarieae</taxon>
        <taxon>Crotalaria</taxon>
    </lineage>
</organism>
<gene>
    <name evidence="1" type="ORF">RIF29_34685</name>
</gene>
<keyword evidence="2" id="KW-1185">Reference proteome</keyword>
<reference evidence="1 2" key="1">
    <citation type="submission" date="2024-01" db="EMBL/GenBank/DDBJ databases">
        <title>The genomes of 5 underutilized Papilionoideae crops provide insights into root nodulation and disease resistanc.</title>
        <authorList>
            <person name="Yuan L."/>
        </authorList>
    </citation>
    <scope>NUCLEOTIDE SEQUENCE [LARGE SCALE GENOMIC DNA]</scope>
    <source>
        <strain evidence="1">ZHUSHIDOU_FW_LH</strain>
        <tissue evidence="1">Leaf</tissue>
    </source>
</reference>
<sequence length="75" mass="8794">MGFEIFLLQERGWRMKNEVWGLFGHFPLKVGFGDNYRGLNSNTQKSSIFTVGFLLLRDQTKKHHSQPKPKPILYI</sequence>
<name>A0AAN9EF23_CROPI</name>
<dbReference type="Proteomes" id="UP001372338">
    <property type="component" value="Unassembled WGS sequence"/>
</dbReference>
<dbReference type="EMBL" id="JAYWIO010000007">
    <property type="protein sequence ID" value="KAK7251461.1"/>
    <property type="molecule type" value="Genomic_DNA"/>
</dbReference>
<evidence type="ECO:0000313" key="2">
    <source>
        <dbReference type="Proteomes" id="UP001372338"/>
    </source>
</evidence>
<dbReference type="AlphaFoldDB" id="A0AAN9EF23"/>
<accession>A0AAN9EF23</accession>
<comment type="caution">
    <text evidence="1">The sequence shown here is derived from an EMBL/GenBank/DDBJ whole genome shotgun (WGS) entry which is preliminary data.</text>
</comment>
<evidence type="ECO:0000313" key="1">
    <source>
        <dbReference type="EMBL" id="KAK7251461.1"/>
    </source>
</evidence>